<comment type="catalytic activity">
    <reaction evidence="3">
        <text>(2S)-2-[5-amino-1-(5-phospho-beta-D-ribosyl)imidazole-4-carboxamido]succinate = 5-amino-1-(5-phospho-beta-D-ribosyl)imidazole-4-carboxamide + fumarate</text>
        <dbReference type="Rhea" id="RHEA:23920"/>
        <dbReference type="ChEBI" id="CHEBI:29806"/>
        <dbReference type="ChEBI" id="CHEBI:58443"/>
        <dbReference type="ChEBI" id="CHEBI:58475"/>
        <dbReference type="EC" id="4.3.2.2"/>
    </reaction>
</comment>
<dbReference type="SUPFAM" id="SSF48557">
    <property type="entry name" value="L-aspartase-like"/>
    <property type="match status" value="1"/>
</dbReference>
<dbReference type="InterPro" id="IPR008948">
    <property type="entry name" value="L-Aspartase-like"/>
</dbReference>
<dbReference type="GO" id="GO:0004018">
    <property type="term" value="F:N6-(1,2-dicarboxyethyl)AMP AMP-lyase (fumarate-forming) activity"/>
    <property type="evidence" value="ECO:0007669"/>
    <property type="project" value="UniProtKB-UniRule"/>
</dbReference>
<dbReference type="GO" id="GO:0044208">
    <property type="term" value="P:'de novo' AMP biosynthetic process"/>
    <property type="evidence" value="ECO:0007669"/>
    <property type="project" value="UniProtKB-UniPathway"/>
</dbReference>
<gene>
    <name evidence="5" type="ORF">ADM99_12890</name>
</gene>
<dbReference type="UniPathway" id="UPA00075">
    <property type="reaction ID" value="UER00336"/>
</dbReference>
<comment type="pathway">
    <text evidence="3">Purine metabolism; AMP biosynthesis via de novo pathway; AMP from IMP: step 2/2.</text>
</comment>
<dbReference type="EMBL" id="LGCK01000012">
    <property type="protein sequence ID" value="KPL71152.1"/>
    <property type="molecule type" value="Genomic_DNA"/>
</dbReference>
<dbReference type="GO" id="GO:0006189">
    <property type="term" value="P:'de novo' IMP biosynthetic process"/>
    <property type="evidence" value="ECO:0007669"/>
    <property type="project" value="UniProtKB-UniPathway"/>
</dbReference>
<dbReference type="UniPathway" id="UPA00074">
    <property type="reaction ID" value="UER00132"/>
</dbReference>
<evidence type="ECO:0000256" key="1">
    <source>
        <dbReference type="ARBA" id="ARBA00023239"/>
    </source>
</evidence>
<dbReference type="InterPro" id="IPR022761">
    <property type="entry name" value="Fumarate_lyase_N"/>
</dbReference>
<evidence type="ECO:0000256" key="3">
    <source>
        <dbReference type="RuleBase" id="RU361172"/>
    </source>
</evidence>
<dbReference type="RefSeq" id="WP_062422906.1">
    <property type="nucleotide sequence ID" value="NZ_BBYA01000011.1"/>
</dbReference>
<dbReference type="EC" id="4.3.2.2" evidence="2 3"/>
<reference evidence="5 6" key="1">
    <citation type="submission" date="2015-07" db="EMBL/GenBank/DDBJ databases">
        <title>Genome sequence of Leptolinea tardivitalis DSM 16556.</title>
        <authorList>
            <person name="Hemp J."/>
            <person name="Ward L.M."/>
            <person name="Pace L.A."/>
            <person name="Fischer W.W."/>
        </authorList>
    </citation>
    <scope>NUCLEOTIDE SEQUENCE [LARGE SCALE GENOMIC DNA]</scope>
    <source>
        <strain evidence="5 6">YMTK-2</strain>
    </source>
</reference>
<keyword evidence="1 3" id="KW-0456">Lyase</keyword>
<dbReference type="Pfam" id="PF00206">
    <property type="entry name" value="Lyase_1"/>
    <property type="match status" value="1"/>
</dbReference>
<keyword evidence="3" id="KW-0658">Purine biosynthesis</keyword>
<dbReference type="OrthoDB" id="9768878at2"/>
<evidence type="ECO:0000313" key="5">
    <source>
        <dbReference type="EMBL" id="KPL71152.1"/>
    </source>
</evidence>
<dbReference type="Pfam" id="PF10397">
    <property type="entry name" value="ADSL_C"/>
    <property type="match status" value="1"/>
</dbReference>
<dbReference type="PATRIC" id="fig|229920.5.peg.2904"/>
<evidence type="ECO:0000256" key="2">
    <source>
        <dbReference type="NCBIfam" id="TIGR00928"/>
    </source>
</evidence>
<comment type="caution">
    <text evidence="5">The sequence shown here is derived from an EMBL/GenBank/DDBJ whole genome shotgun (WGS) entry which is preliminary data.</text>
</comment>
<dbReference type="InterPro" id="IPR000362">
    <property type="entry name" value="Fumarate_lyase_fam"/>
</dbReference>
<organism evidence="5 6">
    <name type="scientific">Leptolinea tardivitalis</name>
    <dbReference type="NCBI Taxonomy" id="229920"/>
    <lineage>
        <taxon>Bacteria</taxon>
        <taxon>Bacillati</taxon>
        <taxon>Chloroflexota</taxon>
        <taxon>Anaerolineae</taxon>
        <taxon>Anaerolineales</taxon>
        <taxon>Anaerolineaceae</taxon>
        <taxon>Leptolinea</taxon>
    </lineage>
</organism>
<dbReference type="PANTHER" id="PTHR43172">
    <property type="entry name" value="ADENYLOSUCCINATE LYASE"/>
    <property type="match status" value="1"/>
</dbReference>
<dbReference type="GO" id="GO:0070626">
    <property type="term" value="F:(S)-2-(5-amino-1-(5-phospho-D-ribosyl)imidazole-4-carboxamido) succinate lyase (fumarate-forming) activity"/>
    <property type="evidence" value="ECO:0007669"/>
    <property type="project" value="TreeGrafter"/>
</dbReference>
<dbReference type="InterPro" id="IPR019468">
    <property type="entry name" value="AdenyloSucc_lyase_C"/>
</dbReference>
<dbReference type="PRINTS" id="PR00145">
    <property type="entry name" value="ARGSUCLYASE"/>
</dbReference>
<comment type="pathway">
    <text evidence="3">Purine metabolism; IMP biosynthesis via de novo pathway; 5-amino-1-(5-phospho-D-ribosyl)imidazole-4-carboxamide from 5-amino-1-(5-phospho-D-ribosyl)imidazole-4-carboxylate: step 2/2.</text>
</comment>
<dbReference type="Proteomes" id="UP000050430">
    <property type="component" value="Unassembled WGS sequence"/>
</dbReference>
<dbReference type="SMART" id="SM00998">
    <property type="entry name" value="ADSL_C"/>
    <property type="match status" value="1"/>
</dbReference>
<dbReference type="Gene3D" id="1.10.275.60">
    <property type="match status" value="1"/>
</dbReference>
<dbReference type="GO" id="GO:0005829">
    <property type="term" value="C:cytosol"/>
    <property type="evidence" value="ECO:0007669"/>
    <property type="project" value="TreeGrafter"/>
</dbReference>
<comment type="similarity">
    <text evidence="3">Belongs to the lyase 1 family. Adenylosuccinate lyase subfamily.</text>
</comment>
<sequence length="468" mass="52544">MNDYDNYLSPLSWRYASEEMRHIWSETNKRRLWRRLWVALARTQAEFGLVTVSQVNELEAHAEDIDIDTALQIEAEIRHDLMSELKTFAGQCPTAGGVIHMGATSMDIEDNTDALRIRQSLDRVLSLLSEVLISLAEKMEETADLPVMAFTHLQPAEPSTLGYRLSMYAQDLLADYDTLRDVKAGIKGKGFKGAVGTAAAYGDLMGLENYFRFESLLSKELDLPFFPVSTQTYTRKQDYTVLSALAGLGASLHKLAFDLRLLQSPTIGEINEQFGKKQVGSSAMPFKRNPINAEKVDSLTRMLAVYPQVAWQNAAESLLERTLDDSANRRMILPEAFLVSDEVLSVTLKLIKNMTIHRENIRRNLEIYAPFACTERIMMAAARQGGDRQKMHERLREHALAAWLAVQISQPNPLIRQLQSDDEILKWISADEIARLSDVSSYTGIAAQATRDMAARIRMVIGNGGEAD</sequence>
<dbReference type="InterPro" id="IPR004769">
    <property type="entry name" value="Pur_lyase"/>
</dbReference>
<feature type="domain" description="Adenylosuccinate lyase C-terminal" evidence="4">
    <location>
        <begin position="369"/>
        <end position="454"/>
    </location>
</feature>
<accession>A0A0P6XPM5</accession>
<keyword evidence="6" id="KW-1185">Reference proteome</keyword>
<protein>
    <recommendedName>
        <fullName evidence="2 3">Adenylosuccinate lyase</fullName>
        <shortName evidence="3">ASL</shortName>
        <ecNumber evidence="2 3">4.3.2.2</ecNumber>
    </recommendedName>
    <alternativeName>
        <fullName evidence="3">Adenylosuccinase</fullName>
    </alternativeName>
</protein>
<dbReference type="Gene3D" id="1.10.40.30">
    <property type="entry name" value="Fumarase/aspartase (C-terminal domain)"/>
    <property type="match status" value="1"/>
</dbReference>
<evidence type="ECO:0000313" key="6">
    <source>
        <dbReference type="Proteomes" id="UP000050430"/>
    </source>
</evidence>
<dbReference type="Gene3D" id="1.20.200.10">
    <property type="entry name" value="Fumarase/aspartase (Central domain)"/>
    <property type="match status" value="1"/>
</dbReference>
<dbReference type="InterPro" id="IPR020557">
    <property type="entry name" value="Fumarate_lyase_CS"/>
</dbReference>
<dbReference type="AlphaFoldDB" id="A0A0P6XPM5"/>
<dbReference type="PROSITE" id="PS00163">
    <property type="entry name" value="FUMARATE_LYASES"/>
    <property type="match status" value="1"/>
</dbReference>
<proteinExistence type="inferred from homology"/>
<comment type="catalytic activity">
    <reaction evidence="3">
        <text>N(6)-(1,2-dicarboxyethyl)-AMP = fumarate + AMP</text>
        <dbReference type="Rhea" id="RHEA:16853"/>
        <dbReference type="ChEBI" id="CHEBI:29806"/>
        <dbReference type="ChEBI" id="CHEBI:57567"/>
        <dbReference type="ChEBI" id="CHEBI:456215"/>
        <dbReference type="EC" id="4.3.2.2"/>
    </reaction>
</comment>
<dbReference type="NCBIfam" id="TIGR00928">
    <property type="entry name" value="purB"/>
    <property type="match status" value="1"/>
</dbReference>
<dbReference type="PRINTS" id="PR00149">
    <property type="entry name" value="FUMRATELYASE"/>
</dbReference>
<dbReference type="STRING" id="229920.ADM99_12890"/>
<name>A0A0P6XPM5_9CHLR</name>
<evidence type="ECO:0000259" key="4">
    <source>
        <dbReference type="SMART" id="SM00998"/>
    </source>
</evidence>
<dbReference type="PANTHER" id="PTHR43172:SF1">
    <property type="entry name" value="ADENYLOSUCCINATE LYASE"/>
    <property type="match status" value="1"/>
</dbReference>